<sequence length="446" mass="48662">MSLFGTNGVRGIVNESMTPNLVLDIVRSLGTYLSSKGKVIVGRDTRLSGQMLESAAIAGALSTGLTVIEVGMAPTPAIQSYTRDYADAGIVITASHNPREYNGIKLIDGDGSEFSREGEKEIETIYNSKEYNLVSWEYTGSYSSTSDVNDYYINGIINSVNATKIKSRGFKVAIDTGCGAGSLTLPFLLQQLGCEVISINAQIDGTFPWRNPEPTENSLGQLKDIIISSGADIGVAQDGDADRAVFFDEKGEFIDEEVLLAMVAKYVLKQKKGPIVTPVSSSQRMADVAKDAGVDIIWTPVGSINVARTMMQKSAVFGGEGNGGLIFPEHQYCRDGAMACAKILEMLAEGAKISELKKDIPRYLNSKTKIKCKDLDYTMSNVEKELRSIYGKIDTIDGIKIWFDDSWLLIRPSGTEPIIRIFAESKTEKKMQEIIDIGKKVVDKHN</sequence>
<dbReference type="SUPFAM" id="SSF53738">
    <property type="entry name" value="Phosphoglucomutase, first 3 domains"/>
    <property type="match status" value="3"/>
</dbReference>
<dbReference type="Pfam" id="PF00408">
    <property type="entry name" value="PGM_PMM_IV"/>
    <property type="match status" value="1"/>
</dbReference>
<reference evidence="12 13" key="1">
    <citation type="submission" date="2018-08" db="EMBL/GenBank/DDBJ databases">
        <title>The metabolism and importance of syntrophic acetate oxidation coupled to methane or sulfide production in haloalkaline environments.</title>
        <authorList>
            <person name="Timmers P.H.A."/>
            <person name="Vavourakis C.D."/>
            <person name="Sorokin D.Y."/>
            <person name="Sinninghe Damste J.S."/>
            <person name="Muyzer G."/>
            <person name="Stams A.J.M."/>
            <person name="Plugge C.M."/>
        </authorList>
    </citation>
    <scope>NUCLEOTIDE SEQUENCE [LARGE SCALE GENOMIC DNA]</scope>
    <source>
        <strain evidence="12">MSAO_Arc3</strain>
    </source>
</reference>
<dbReference type="EMBL" id="QZAB01000059">
    <property type="protein sequence ID" value="RQD92071.1"/>
    <property type="molecule type" value="Genomic_DNA"/>
</dbReference>
<dbReference type="GO" id="GO:0008966">
    <property type="term" value="F:phosphoglucosamine mutase activity"/>
    <property type="evidence" value="ECO:0007669"/>
    <property type="project" value="UniProtKB-EC"/>
</dbReference>
<dbReference type="InterPro" id="IPR005845">
    <property type="entry name" value="A-D-PHexomutase_a/b/a-II"/>
</dbReference>
<dbReference type="InterPro" id="IPR005843">
    <property type="entry name" value="A-D-PHexomutase_C"/>
</dbReference>
<evidence type="ECO:0000256" key="1">
    <source>
        <dbReference type="ARBA" id="ARBA00001946"/>
    </source>
</evidence>
<proteinExistence type="inferred from homology"/>
<dbReference type="InterPro" id="IPR024086">
    <property type="entry name" value="GlmM_arc-type"/>
</dbReference>
<evidence type="ECO:0000256" key="7">
    <source>
        <dbReference type="RuleBase" id="RU004326"/>
    </source>
</evidence>
<dbReference type="InterPro" id="IPR016055">
    <property type="entry name" value="A-D-PHexomutase_a/b/a-I/II/III"/>
</dbReference>
<dbReference type="InterPro" id="IPR016066">
    <property type="entry name" value="A-D-PHexomutase_CS"/>
</dbReference>
<dbReference type="CDD" id="cd03087">
    <property type="entry name" value="PGM_like1"/>
    <property type="match status" value="1"/>
</dbReference>
<dbReference type="Proteomes" id="UP000284763">
    <property type="component" value="Unassembled WGS sequence"/>
</dbReference>
<evidence type="ECO:0000313" key="13">
    <source>
        <dbReference type="Proteomes" id="UP000284763"/>
    </source>
</evidence>
<dbReference type="PROSITE" id="PS00710">
    <property type="entry name" value="PGM_PMM"/>
    <property type="match status" value="1"/>
</dbReference>
<dbReference type="PRINTS" id="PR00509">
    <property type="entry name" value="PGMPMM"/>
</dbReference>
<evidence type="ECO:0000256" key="2">
    <source>
        <dbReference type="ARBA" id="ARBA00010231"/>
    </source>
</evidence>
<dbReference type="GO" id="GO:0000287">
    <property type="term" value="F:magnesium ion binding"/>
    <property type="evidence" value="ECO:0007669"/>
    <property type="project" value="InterPro"/>
</dbReference>
<keyword evidence="4 7" id="KW-0479">Metal-binding</keyword>
<feature type="domain" description="Alpha-D-phosphohexomutase alpha/beta/alpha" evidence="10">
    <location>
        <begin position="151"/>
        <end position="251"/>
    </location>
</feature>
<keyword evidence="6 12" id="KW-0413">Isomerase</keyword>
<dbReference type="PANTHER" id="PTHR43771">
    <property type="entry name" value="PHOSPHOMANNOMUTASE"/>
    <property type="match status" value="1"/>
</dbReference>
<evidence type="ECO:0000259" key="10">
    <source>
        <dbReference type="Pfam" id="PF02879"/>
    </source>
</evidence>
<comment type="cofactor">
    <cofactor evidence="1">
        <name>Mg(2+)</name>
        <dbReference type="ChEBI" id="CHEBI:18420"/>
    </cofactor>
</comment>
<organism evidence="12 13">
    <name type="scientific">Methanosalsum natronophilum</name>
    <dbReference type="NCBI Taxonomy" id="768733"/>
    <lineage>
        <taxon>Archaea</taxon>
        <taxon>Methanobacteriati</taxon>
        <taxon>Methanobacteriota</taxon>
        <taxon>Stenosarchaea group</taxon>
        <taxon>Methanomicrobia</taxon>
        <taxon>Methanosarcinales</taxon>
        <taxon>Methanosarcinaceae</taxon>
        <taxon>Methanosalsum</taxon>
    </lineage>
</organism>
<evidence type="ECO:0000259" key="8">
    <source>
        <dbReference type="Pfam" id="PF00408"/>
    </source>
</evidence>
<dbReference type="GO" id="GO:0005975">
    <property type="term" value="P:carbohydrate metabolic process"/>
    <property type="evidence" value="ECO:0007669"/>
    <property type="project" value="InterPro"/>
</dbReference>
<protein>
    <submittedName>
        <fullName evidence="12">Phosphoglucosamine mutase</fullName>
        <ecNumber evidence="12">5.4.2.10</ecNumber>
    </submittedName>
</protein>
<dbReference type="PANTHER" id="PTHR43771:SF1">
    <property type="entry name" value="PHOSPHOMANNOMUTASE"/>
    <property type="match status" value="1"/>
</dbReference>
<accession>A0A3R7XVW8</accession>
<dbReference type="EC" id="5.4.2.10" evidence="12"/>
<evidence type="ECO:0000256" key="6">
    <source>
        <dbReference type="ARBA" id="ARBA00023235"/>
    </source>
</evidence>
<evidence type="ECO:0000259" key="11">
    <source>
        <dbReference type="Pfam" id="PF02880"/>
    </source>
</evidence>
<evidence type="ECO:0000256" key="3">
    <source>
        <dbReference type="ARBA" id="ARBA00022553"/>
    </source>
</evidence>
<dbReference type="FunFam" id="3.40.120.10:FF:000001">
    <property type="entry name" value="Phosphoglucosamine mutase"/>
    <property type="match status" value="1"/>
</dbReference>
<dbReference type="Pfam" id="PF02878">
    <property type="entry name" value="PGM_PMM_I"/>
    <property type="match status" value="1"/>
</dbReference>
<keyword evidence="3" id="KW-0597">Phosphoprotein</keyword>
<comment type="caution">
    <text evidence="12">The sequence shown here is derived from an EMBL/GenBank/DDBJ whole genome shotgun (WGS) entry which is preliminary data.</text>
</comment>
<evidence type="ECO:0000256" key="4">
    <source>
        <dbReference type="ARBA" id="ARBA00022723"/>
    </source>
</evidence>
<dbReference type="Pfam" id="PF02880">
    <property type="entry name" value="PGM_PMM_III"/>
    <property type="match status" value="1"/>
</dbReference>
<comment type="similarity">
    <text evidence="2 7">Belongs to the phosphohexose mutase family.</text>
</comment>
<feature type="domain" description="Alpha-D-phosphohexomutase alpha/beta/alpha" evidence="11">
    <location>
        <begin position="258"/>
        <end position="361"/>
    </location>
</feature>
<dbReference type="InterPro" id="IPR005844">
    <property type="entry name" value="A-D-PHexomutase_a/b/a-I"/>
</dbReference>
<keyword evidence="5 7" id="KW-0460">Magnesium</keyword>
<gene>
    <name evidence="12" type="primary">glmM</name>
    <name evidence="12" type="ORF">D5R95_00780</name>
</gene>
<evidence type="ECO:0000256" key="5">
    <source>
        <dbReference type="ARBA" id="ARBA00022842"/>
    </source>
</evidence>
<dbReference type="Gene3D" id="3.40.120.10">
    <property type="entry name" value="Alpha-D-Glucose-1,6-Bisphosphate, subunit A, domain 3"/>
    <property type="match status" value="3"/>
</dbReference>
<dbReference type="InterPro" id="IPR005841">
    <property type="entry name" value="Alpha-D-phosphohexomutase_SF"/>
</dbReference>
<dbReference type="AlphaFoldDB" id="A0A3R7XVW8"/>
<dbReference type="InterPro" id="IPR005846">
    <property type="entry name" value="A-D-PHexomutase_a/b/a-III"/>
</dbReference>
<evidence type="ECO:0000259" key="9">
    <source>
        <dbReference type="Pfam" id="PF02878"/>
    </source>
</evidence>
<dbReference type="SUPFAM" id="SSF55957">
    <property type="entry name" value="Phosphoglucomutase, C-terminal domain"/>
    <property type="match status" value="1"/>
</dbReference>
<dbReference type="NCBIfam" id="TIGR03990">
    <property type="entry name" value="Arch_GlmM"/>
    <property type="match status" value="1"/>
</dbReference>
<feature type="domain" description="Alpha-D-phosphohexomutase alpha/beta/alpha" evidence="9">
    <location>
        <begin position="2"/>
        <end position="130"/>
    </location>
</feature>
<name>A0A3R7XVW8_9EURY</name>
<evidence type="ECO:0000313" key="12">
    <source>
        <dbReference type="EMBL" id="RQD92071.1"/>
    </source>
</evidence>
<dbReference type="Pfam" id="PF02879">
    <property type="entry name" value="PGM_PMM_II"/>
    <property type="match status" value="1"/>
</dbReference>
<dbReference type="InterPro" id="IPR036900">
    <property type="entry name" value="A-D-PHexomutase_C_sf"/>
</dbReference>
<dbReference type="Gene3D" id="3.30.310.50">
    <property type="entry name" value="Alpha-D-phosphohexomutase, C-terminal domain"/>
    <property type="match status" value="1"/>
</dbReference>
<feature type="domain" description="Alpha-D-phosphohexomutase C-terminal" evidence="8">
    <location>
        <begin position="371"/>
        <end position="435"/>
    </location>
</feature>